<protein>
    <submittedName>
        <fullName evidence="1">Uncharacterized protein</fullName>
    </submittedName>
</protein>
<dbReference type="EMBL" id="UAUU01000011">
    <property type="protein sequence ID" value="SPZ92138.1"/>
    <property type="molecule type" value="Genomic_DNA"/>
</dbReference>
<dbReference type="Proteomes" id="UP000251241">
    <property type="component" value="Unassembled WGS sequence"/>
</dbReference>
<dbReference type="AlphaFoldDB" id="A0A2X2JE42"/>
<evidence type="ECO:0000313" key="1">
    <source>
        <dbReference type="EMBL" id="SPZ92138.1"/>
    </source>
</evidence>
<gene>
    <name evidence="1" type="ORF">NCTC11343_04192</name>
</gene>
<name>A0A2X2JE42_SPHMU</name>
<accession>A0A2X2JE42</accession>
<sequence>MTTIVLATCMGANAQETDQKSDKRRADDLKNFMTKVLGTKTDVPKGGFIFDISKSPELLLNVPVIPGVFNQLYFDGKVASSNDFTPLVKNGAWLPDLGVNLNFNQFFLTTTKFYVDSIKFNHGGNVEEASINEASQIVWLWLNTKAGYNYATLETYNNDLTLLNKDKFSKENLNSFVAKTDLNLYFFPSRRYLKFFSIMGKAGFEYKTNDHNYSSLKSVNIKNFETITDGSGKSMEVSSDTKRVKEGKLIVKNSASINYNLMTLFSISKTFYIGLSTYGKQTLTKDLKSLDAGFGVTVPVTKNEKDIASLTLKYEIPDIKDNISNIPVKDKGILGFSIGVPINPFGRH</sequence>
<evidence type="ECO:0000313" key="2">
    <source>
        <dbReference type="Proteomes" id="UP000251241"/>
    </source>
</evidence>
<reference evidence="1 2" key="1">
    <citation type="submission" date="2018-06" db="EMBL/GenBank/DDBJ databases">
        <authorList>
            <consortium name="Pathogen Informatics"/>
            <person name="Doyle S."/>
        </authorList>
    </citation>
    <scope>NUCLEOTIDE SEQUENCE [LARGE SCALE GENOMIC DNA]</scope>
    <source>
        <strain evidence="1 2">NCTC11343</strain>
    </source>
</reference>
<organism evidence="1 2">
    <name type="scientific">Sphingobacterium multivorum</name>
    <dbReference type="NCBI Taxonomy" id="28454"/>
    <lineage>
        <taxon>Bacteria</taxon>
        <taxon>Pseudomonadati</taxon>
        <taxon>Bacteroidota</taxon>
        <taxon>Sphingobacteriia</taxon>
        <taxon>Sphingobacteriales</taxon>
        <taxon>Sphingobacteriaceae</taxon>
        <taxon>Sphingobacterium</taxon>
    </lineage>
</organism>
<proteinExistence type="predicted"/>